<dbReference type="Pfam" id="PF13174">
    <property type="entry name" value="TPR_6"/>
    <property type="match status" value="1"/>
</dbReference>
<proteinExistence type="predicted"/>
<gene>
    <name evidence="2" type="ORF">OKA05_05930</name>
</gene>
<keyword evidence="1" id="KW-0472">Membrane</keyword>
<organism evidence="2 3">
    <name type="scientific">Luteolibacter arcticus</name>
    <dbReference type="NCBI Taxonomy" id="1581411"/>
    <lineage>
        <taxon>Bacteria</taxon>
        <taxon>Pseudomonadati</taxon>
        <taxon>Verrucomicrobiota</taxon>
        <taxon>Verrucomicrobiia</taxon>
        <taxon>Verrucomicrobiales</taxon>
        <taxon>Verrucomicrobiaceae</taxon>
        <taxon>Luteolibacter</taxon>
    </lineage>
</organism>
<keyword evidence="1" id="KW-0812">Transmembrane</keyword>
<dbReference type="Proteomes" id="UP001320876">
    <property type="component" value="Unassembled WGS sequence"/>
</dbReference>
<protein>
    <submittedName>
        <fullName evidence="2">Tetratricopeptide repeat protein</fullName>
    </submittedName>
</protein>
<dbReference type="InterPro" id="IPR019734">
    <property type="entry name" value="TPR_rpt"/>
</dbReference>
<dbReference type="EMBL" id="JAPDDT010000002">
    <property type="protein sequence ID" value="MCW1922083.1"/>
    <property type="molecule type" value="Genomic_DNA"/>
</dbReference>
<keyword evidence="3" id="KW-1185">Reference proteome</keyword>
<keyword evidence="1" id="KW-1133">Transmembrane helix</keyword>
<dbReference type="Gene3D" id="1.25.40.10">
    <property type="entry name" value="Tetratricopeptide repeat domain"/>
    <property type="match status" value="1"/>
</dbReference>
<name>A0ABT3GFQ6_9BACT</name>
<evidence type="ECO:0000256" key="1">
    <source>
        <dbReference type="SAM" id="Phobius"/>
    </source>
</evidence>
<comment type="caution">
    <text evidence="2">The sequence shown here is derived from an EMBL/GenBank/DDBJ whole genome shotgun (WGS) entry which is preliminary data.</text>
</comment>
<sequence>MKWGLYVVLVLVTLFCWANFVKAGKEVTESQQKLEQVRNDGEESEEVIKGLDSKVQNAAGNRFVNGLLLTFLSAGLIGIVFVIHVLPMLAHRVTHAVYDSGEEVEKDPMHDARSKVAQGDWEGAIEAFRQAAAADPLNRLPYVEISKIQLEQLEDPSSAVQTLRQAIEGQEWQENDAAYLMFRLAGIYDEHMQDRTSAATIMQQVMEQFPESRHSANARHKLHEWGLV</sequence>
<reference evidence="2 3" key="1">
    <citation type="submission" date="2022-10" db="EMBL/GenBank/DDBJ databases">
        <title>Luteolibacter arcticus strain CCTCC AB 2014275, whole genome shotgun sequencing project.</title>
        <authorList>
            <person name="Zhao G."/>
            <person name="Shen L."/>
        </authorList>
    </citation>
    <scope>NUCLEOTIDE SEQUENCE [LARGE SCALE GENOMIC DNA]</scope>
    <source>
        <strain evidence="2 3">CCTCC AB 2014275</strain>
    </source>
</reference>
<evidence type="ECO:0000313" key="2">
    <source>
        <dbReference type="EMBL" id="MCW1922083.1"/>
    </source>
</evidence>
<feature type="transmembrane region" description="Helical" evidence="1">
    <location>
        <begin position="63"/>
        <end position="86"/>
    </location>
</feature>
<accession>A0ABT3GFQ6</accession>
<evidence type="ECO:0000313" key="3">
    <source>
        <dbReference type="Proteomes" id="UP001320876"/>
    </source>
</evidence>
<dbReference type="SUPFAM" id="SSF48452">
    <property type="entry name" value="TPR-like"/>
    <property type="match status" value="1"/>
</dbReference>
<dbReference type="InterPro" id="IPR011990">
    <property type="entry name" value="TPR-like_helical_dom_sf"/>
</dbReference>
<dbReference type="RefSeq" id="WP_264486193.1">
    <property type="nucleotide sequence ID" value="NZ_JAPDDT010000002.1"/>
</dbReference>